<dbReference type="GeneID" id="97242104"/>
<feature type="transmembrane region" description="Helical" evidence="5">
    <location>
        <begin position="186"/>
        <end position="206"/>
    </location>
</feature>
<dbReference type="Pfam" id="PF01925">
    <property type="entry name" value="TauE"/>
    <property type="match status" value="1"/>
</dbReference>
<dbReference type="PANTHER" id="PTHR43701:SF2">
    <property type="entry name" value="MEMBRANE TRANSPORTER PROTEIN YJNA-RELATED"/>
    <property type="match status" value="1"/>
</dbReference>
<evidence type="ECO:0000256" key="1">
    <source>
        <dbReference type="ARBA" id="ARBA00004141"/>
    </source>
</evidence>
<feature type="transmembrane region" description="Helical" evidence="5">
    <location>
        <begin position="110"/>
        <end position="128"/>
    </location>
</feature>
<comment type="subcellular location">
    <subcellularLocation>
        <location evidence="5">Cell membrane</location>
        <topology evidence="5">Multi-pass membrane protein</topology>
    </subcellularLocation>
    <subcellularLocation>
        <location evidence="1">Membrane</location>
        <topology evidence="1">Multi-pass membrane protein</topology>
    </subcellularLocation>
</comment>
<evidence type="ECO:0000256" key="5">
    <source>
        <dbReference type="RuleBase" id="RU363041"/>
    </source>
</evidence>
<dbReference type="GO" id="GO:0005886">
    <property type="term" value="C:plasma membrane"/>
    <property type="evidence" value="ECO:0007669"/>
    <property type="project" value="UniProtKB-SubCell"/>
</dbReference>
<proteinExistence type="inferred from homology"/>
<reference evidence="6 7" key="1">
    <citation type="submission" date="2015-12" db="EMBL/GenBank/DDBJ databases">
        <title>Genome sequence of Tistrella mobilis MCCC 1A02139.</title>
        <authorList>
            <person name="Lu L."/>
            <person name="Lai Q."/>
            <person name="Shao Z."/>
            <person name="Qian P."/>
        </authorList>
    </citation>
    <scope>NUCLEOTIDE SEQUENCE [LARGE SCALE GENOMIC DNA]</scope>
    <source>
        <strain evidence="6 7">MCCC 1A02139</strain>
    </source>
</reference>
<feature type="transmembrane region" description="Helical" evidence="5">
    <location>
        <begin position="218"/>
        <end position="238"/>
    </location>
</feature>
<gene>
    <name evidence="6" type="ORF">AUP44_12470</name>
</gene>
<feature type="transmembrane region" description="Helical" evidence="5">
    <location>
        <begin position="244"/>
        <end position="262"/>
    </location>
</feature>
<protein>
    <recommendedName>
        <fullName evidence="5">Probable membrane transporter protein</fullName>
    </recommendedName>
</protein>
<accession>A0A162K6Q3</accession>
<dbReference type="EMBL" id="LPZR01000196">
    <property type="protein sequence ID" value="KYO50582.1"/>
    <property type="molecule type" value="Genomic_DNA"/>
</dbReference>
<feature type="transmembrane region" description="Helical" evidence="5">
    <location>
        <begin position="149"/>
        <end position="174"/>
    </location>
</feature>
<dbReference type="InterPro" id="IPR002781">
    <property type="entry name" value="TM_pro_TauE-like"/>
</dbReference>
<feature type="transmembrane region" description="Helical" evidence="5">
    <location>
        <begin position="84"/>
        <end position="104"/>
    </location>
</feature>
<evidence type="ECO:0000256" key="2">
    <source>
        <dbReference type="ARBA" id="ARBA00022692"/>
    </source>
</evidence>
<evidence type="ECO:0000256" key="3">
    <source>
        <dbReference type="ARBA" id="ARBA00022989"/>
    </source>
</evidence>
<dbReference type="Proteomes" id="UP000075787">
    <property type="component" value="Unassembled WGS sequence"/>
</dbReference>
<keyword evidence="4 5" id="KW-0472">Membrane</keyword>
<dbReference type="PANTHER" id="PTHR43701">
    <property type="entry name" value="MEMBRANE TRANSPORTER PROTEIN MJ0441-RELATED"/>
    <property type="match status" value="1"/>
</dbReference>
<dbReference type="AlphaFoldDB" id="A0A162K6Q3"/>
<evidence type="ECO:0000313" key="7">
    <source>
        <dbReference type="Proteomes" id="UP000075787"/>
    </source>
</evidence>
<name>A0A162K6Q3_9PROT</name>
<keyword evidence="5" id="KW-1003">Cell membrane</keyword>
<comment type="caution">
    <text evidence="6">The sequence shown here is derived from an EMBL/GenBank/DDBJ whole genome shotgun (WGS) entry which is preliminary data.</text>
</comment>
<keyword evidence="2 5" id="KW-0812">Transmembrane</keyword>
<sequence>MHLPIDLNLLLLAFGGLAGLTTVLFGFGGGFVAVPLLYAMFTAAGTAPAQAMHVAVATSTAVMIVGAGFASLRHARAGSLDMGQLRPLILPVSLGAVIGARAAISFGGEGLRAAFIAYLGLTILDCLFRPGFMTRAARPARPMRRRAAALIGLGIGAIAAFLGVGGSVMTVPLLRRRGADMTTATAMASPLSLPMAVAGTMGYVGLAEGATGYVDAGAFLALAIGSTIGVRLSAPLIGRLPDRLHARAYLVLLSLVLVVMVLL</sequence>
<dbReference type="RefSeq" id="WP_062767850.1">
    <property type="nucleotide sequence ID" value="NZ_CP121045.1"/>
</dbReference>
<feature type="transmembrane region" description="Helical" evidence="5">
    <location>
        <begin position="7"/>
        <end position="38"/>
    </location>
</feature>
<organism evidence="6 7">
    <name type="scientific">Tistrella mobilis</name>
    <dbReference type="NCBI Taxonomy" id="171437"/>
    <lineage>
        <taxon>Bacteria</taxon>
        <taxon>Pseudomonadati</taxon>
        <taxon>Pseudomonadota</taxon>
        <taxon>Alphaproteobacteria</taxon>
        <taxon>Geminicoccales</taxon>
        <taxon>Geminicoccaceae</taxon>
        <taxon>Tistrella</taxon>
    </lineage>
</organism>
<keyword evidence="3 5" id="KW-1133">Transmembrane helix</keyword>
<evidence type="ECO:0000313" key="6">
    <source>
        <dbReference type="EMBL" id="KYO50582.1"/>
    </source>
</evidence>
<dbReference type="InterPro" id="IPR051598">
    <property type="entry name" value="TSUP/Inactive_protease-like"/>
</dbReference>
<evidence type="ECO:0000256" key="4">
    <source>
        <dbReference type="ARBA" id="ARBA00023136"/>
    </source>
</evidence>
<feature type="transmembrane region" description="Helical" evidence="5">
    <location>
        <begin position="50"/>
        <end position="72"/>
    </location>
</feature>
<dbReference type="OrthoDB" id="3431260at2"/>
<comment type="similarity">
    <text evidence="5">Belongs to the 4-toluene sulfonate uptake permease (TSUP) (TC 2.A.102) family.</text>
</comment>